<keyword evidence="2" id="KW-1185">Reference proteome</keyword>
<evidence type="ECO:0000313" key="2">
    <source>
        <dbReference type="Proteomes" id="UP000185003"/>
    </source>
</evidence>
<dbReference type="RefSeq" id="WP_143197399.1">
    <property type="nucleotide sequence ID" value="NZ_FSRA01000001.1"/>
</dbReference>
<name>A0A1N6F1H1_9BACT</name>
<dbReference type="STRING" id="536979.SAMN04488055_1956"/>
<protein>
    <submittedName>
        <fullName evidence="1">Uncharacterized protein</fullName>
    </submittedName>
</protein>
<dbReference type="AlphaFoldDB" id="A0A1N6F1H1"/>
<proteinExistence type="predicted"/>
<accession>A0A1N6F1H1</accession>
<dbReference type="EMBL" id="FSRA01000001">
    <property type="protein sequence ID" value="SIN89089.1"/>
    <property type="molecule type" value="Genomic_DNA"/>
</dbReference>
<evidence type="ECO:0000313" key="1">
    <source>
        <dbReference type="EMBL" id="SIN89089.1"/>
    </source>
</evidence>
<dbReference type="Proteomes" id="UP000185003">
    <property type="component" value="Unassembled WGS sequence"/>
</dbReference>
<sequence length="270" mass="30943">MKVITAGLLILLFAQCKKSSPGTPPATDSTARLAEGRYLFRTQYVKCGADSIAFALGLFSNYETIGFRSFTKQELPDMKEAEDFIWHLQPVYQYIAFDPNKRPEEYGLLGYRIYKVFPDGVSCYFIGMIRPSNGQNDISDDSGPNQRLQRIPIDEVPTQLIGIGEPLSFPPGYNENNHPGHFDEFSAIFDLNRTASGNFKLLNNRREHVFHNWGTAWKLTTTNNWANNICDRAQIPLWRPNGNTPCNFVNEDNDNFRRCYIDEFNFEKVD</sequence>
<reference evidence="1 2" key="1">
    <citation type="submission" date="2016-11" db="EMBL/GenBank/DDBJ databases">
        <authorList>
            <person name="Jaros S."/>
            <person name="Januszkiewicz K."/>
            <person name="Wedrychowicz H."/>
        </authorList>
    </citation>
    <scope>NUCLEOTIDE SEQUENCE [LARGE SCALE GENOMIC DNA]</scope>
    <source>
        <strain evidence="1 2">DSM 24787</strain>
    </source>
</reference>
<organism evidence="1 2">
    <name type="scientific">Chitinophaga niabensis</name>
    <dbReference type="NCBI Taxonomy" id="536979"/>
    <lineage>
        <taxon>Bacteria</taxon>
        <taxon>Pseudomonadati</taxon>
        <taxon>Bacteroidota</taxon>
        <taxon>Chitinophagia</taxon>
        <taxon>Chitinophagales</taxon>
        <taxon>Chitinophagaceae</taxon>
        <taxon>Chitinophaga</taxon>
    </lineage>
</organism>
<dbReference type="OrthoDB" id="9939615at2"/>
<gene>
    <name evidence="1" type="ORF">SAMN04488055_1956</name>
</gene>